<evidence type="ECO:0000313" key="4">
    <source>
        <dbReference type="EMBL" id="PMS36369.1"/>
    </source>
</evidence>
<feature type="transmembrane region" description="Helical" evidence="2">
    <location>
        <begin position="132"/>
        <end position="153"/>
    </location>
</feature>
<dbReference type="AlphaFoldDB" id="A0A2N7X3Q5"/>
<feature type="region of interest" description="Disordered" evidence="1">
    <location>
        <begin position="164"/>
        <end position="186"/>
    </location>
</feature>
<keyword evidence="2" id="KW-0472">Membrane</keyword>
<name>A0A2N7X3Q5_9BURK</name>
<accession>A0A2N7X3Q5</accession>
<organism evidence="4 5">
    <name type="scientific">Trinickia symbiotica</name>
    <dbReference type="NCBI Taxonomy" id="863227"/>
    <lineage>
        <taxon>Bacteria</taxon>
        <taxon>Pseudomonadati</taxon>
        <taxon>Pseudomonadota</taxon>
        <taxon>Betaproteobacteria</taxon>
        <taxon>Burkholderiales</taxon>
        <taxon>Burkholderiaceae</taxon>
        <taxon>Trinickia</taxon>
    </lineage>
</organism>
<comment type="caution">
    <text evidence="4">The sequence shown here is derived from an EMBL/GenBank/DDBJ whole genome shotgun (WGS) entry which is preliminary data.</text>
</comment>
<dbReference type="PANTHER" id="PTHR41542">
    <property type="entry name" value="BLL5807 PROTEIN"/>
    <property type="match status" value="1"/>
</dbReference>
<proteinExistence type="predicted"/>
<dbReference type="InterPro" id="IPR032710">
    <property type="entry name" value="NTF2-like_dom_sf"/>
</dbReference>
<dbReference type="PANTHER" id="PTHR41542:SF1">
    <property type="entry name" value="BLL5807 PROTEIN"/>
    <property type="match status" value="1"/>
</dbReference>
<dbReference type="STRING" id="863227.GCA_000373005_05095"/>
<keyword evidence="5" id="KW-1185">Reference proteome</keyword>
<feature type="region of interest" description="Disordered" evidence="1">
    <location>
        <begin position="53"/>
        <end position="104"/>
    </location>
</feature>
<dbReference type="InterPro" id="IPR007379">
    <property type="entry name" value="Tim44-like_dom"/>
</dbReference>
<evidence type="ECO:0000313" key="5">
    <source>
        <dbReference type="Proteomes" id="UP000235777"/>
    </source>
</evidence>
<protein>
    <submittedName>
        <fullName evidence="4">Tim44 domain-containing protein</fullName>
    </submittedName>
</protein>
<dbReference type="RefSeq" id="WP_018443704.1">
    <property type="nucleotide sequence ID" value="NZ_KB890217.1"/>
</dbReference>
<dbReference type="SMART" id="SM00978">
    <property type="entry name" value="Tim44"/>
    <property type="match status" value="1"/>
</dbReference>
<keyword evidence="2" id="KW-1133">Transmembrane helix</keyword>
<evidence type="ECO:0000256" key="2">
    <source>
        <dbReference type="SAM" id="Phobius"/>
    </source>
</evidence>
<feature type="transmembrane region" description="Helical" evidence="2">
    <location>
        <begin position="20"/>
        <end position="39"/>
    </location>
</feature>
<evidence type="ECO:0000259" key="3">
    <source>
        <dbReference type="SMART" id="SM00978"/>
    </source>
</evidence>
<evidence type="ECO:0000256" key="1">
    <source>
        <dbReference type="SAM" id="MobiDB-lite"/>
    </source>
</evidence>
<dbReference type="Gene3D" id="3.10.450.240">
    <property type="match status" value="1"/>
</dbReference>
<gene>
    <name evidence="4" type="ORF">C0Z20_12900</name>
</gene>
<dbReference type="EMBL" id="PNYC01000007">
    <property type="protein sequence ID" value="PMS36369.1"/>
    <property type="molecule type" value="Genomic_DNA"/>
</dbReference>
<keyword evidence="2" id="KW-0812">Transmembrane</keyword>
<dbReference type="Proteomes" id="UP000235777">
    <property type="component" value="Unassembled WGS sequence"/>
</dbReference>
<feature type="compositionally biased region" description="Low complexity" evidence="1">
    <location>
        <begin position="70"/>
        <end position="92"/>
    </location>
</feature>
<dbReference type="SUPFAM" id="SSF54427">
    <property type="entry name" value="NTF2-like"/>
    <property type="match status" value="1"/>
</dbReference>
<feature type="compositionally biased region" description="Low complexity" evidence="1">
    <location>
        <begin position="164"/>
        <end position="182"/>
    </location>
</feature>
<reference evidence="4 5" key="1">
    <citation type="submission" date="2018-01" db="EMBL/GenBank/DDBJ databases">
        <title>Whole genome analyses suggest that Burkholderia sensu lato contains two further novel genera in the rhizoxinica-symbiotica group Mycetohabitans gen. nov., and Trinickia gen. nov.: implications for the evolution of diazotrophy and nodulation in the Burkholderiaceae.</title>
        <authorList>
            <person name="Estrada-de los Santos P."/>
            <person name="Palmer M."/>
            <person name="Chavez-Ramirez B."/>
            <person name="Beukes C."/>
            <person name="Steenkamp E.T."/>
            <person name="Hirsch A.M."/>
            <person name="Manyaka P."/>
            <person name="Maluk M."/>
            <person name="Lafos M."/>
            <person name="Crook M."/>
            <person name="Gross E."/>
            <person name="Simon M.F."/>
            <person name="Bueno dos Reis Junior F."/>
            <person name="Poole P.S."/>
            <person name="Venter S.N."/>
            <person name="James E.K."/>
        </authorList>
    </citation>
    <scope>NUCLEOTIDE SEQUENCE [LARGE SCALE GENOMIC DNA]</scope>
    <source>
        <strain evidence="4 5">JPY 581</strain>
    </source>
</reference>
<sequence>MTDSFGCAFKNLSKTLAKRIGTATVVAAIAVGTIASLDAHAKRLGGGRSVGRQTQMVQPSHNAPSSPRNPAQQQPMQQSAQPSQAQRAQQSPSPQPAPAASPRSRWLGPIAGLAAGLGIAALLSHFGLGSAFAGAMANIIVIALLAMIGIWLVRKLMSRGRRAPSPAYGTAGAATGAPPLGSRPFAESRMQAGDDEAFGRPAGGAVWSGPGQSAGMAATLPAGFDAATFLHHAKLNFARLQAAWDAGNLAEIRDLTTPEMFTELKRDIDARGREPNRTDVVQLNGELLGIEDRGSEYLASVRFSGLIRESAGAPAEPFSEVWNLSKSARAGEGWLLAGIQQSALH</sequence>
<dbReference type="OrthoDB" id="5297955at2"/>
<feature type="compositionally biased region" description="Polar residues" evidence="1">
    <location>
        <begin position="53"/>
        <end position="69"/>
    </location>
</feature>
<feature type="domain" description="Tim44-like" evidence="3">
    <location>
        <begin position="212"/>
        <end position="341"/>
    </location>
</feature>
<dbReference type="SUPFAM" id="SSF81995">
    <property type="entry name" value="beta-sandwich domain of Sec23/24"/>
    <property type="match status" value="1"/>
</dbReference>
<dbReference type="Pfam" id="PF04280">
    <property type="entry name" value="Tim44"/>
    <property type="match status" value="1"/>
</dbReference>
<feature type="transmembrane region" description="Helical" evidence="2">
    <location>
        <begin position="106"/>
        <end position="126"/>
    </location>
</feature>